<dbReference type="Proteomes" id="UP000001542">
    <property type="component" value="Unassembled WGS sequence"/>
</dbReference>
<dbReference type="OrthoDB" id="5979581at2759"/>
<dbReference type="SMR" id="A2F4X8"/>
<sequence length="300" mass="34766">MLLDGIFEGYKIQKQFGHGSFGQVYIVKSEKDGKLYAGKAEVRNNKHSSLLFEIKLYPTLQQSQYIPRFIEGGSTNFSNYLIIEFIGPSILSMLSTLKRNSFSLSSGLRISYHMLKAVKEIHDLKVIHRDLKPSNVLITKDRAIPIKIIDFGLSRIYINHKTGAMIPERDSPGFRGTALYCSVNAHLHKDLSRCDDLFSWYFVSADLINGGLPWKGIENRDEIIKYKRDHDMGQLFRSTIPEYAEIWNQIKNLKYDDQPDYQTMFTLIEMAMTRFQINLDDPYDWEESSSEEELDYDESD</sequence>
<dbReference type="InParanoid" id="A2F4X8"/>
<keyword evidence="3" id="KW-0808">Transferase</keyword>
<dbReference type="RefSeq" id="XP_001312972.1">
    <property type="nucleotide sequence ID" value="XM_001312971.1"/>
</dbReference>
<protein>
    <recommendedName>
        <fullName evidence="1">non-specific serine/threonine protein kinase</fullName>
        <ecNumber evidence="1">2.7.11.1</ecNumber>
    </recommendedName>
</protein>
<keyword evidence="3" id="KW-0418">Kinase</keyword>
<proteinExistence type="predicted"/>
<evidence type="ECO:0000259" key="2">
    <source>
        <dbReference type="PROSITE" id="PS50011"/>
    </source>
</evidence>
<dbReference type="Gene3D" id="1.10.510.10">
    <property type="entry name" value="Transferase(Phosphotransferase) domain 1"/>
    <property type="match status" value="1"/>
</dbReference>
<evidence type="ECO:0000256" key="1">
    <source>
        <dbReference type="ARBA" id="ARBA00012513"/>
    </source>
</evidence>
<dbReference type="GO" id="GO:0005524">
    <property type="term" value="F:ATP binding"/>
    <property type="evidence" value="ECO:0007669"/>
    <property type="project" value="InterPro"/>
</dbReference>
<dbReference type="Pfam" id="PF00069">
    <property type="entry name" value="Pkinase"/>
    <property type="match status" value="1"/>
</dbReference>
<dbReference type="SUPFAM" id="SSF56112">
    <property type="entry name" value="Protein kinase-like (PK-like)"/>
    <property type="match status" value="1"/>
</dbReference>
<dbReference type="PROSITE" id="PS00108">
    <property type="entry name" value="PROTEIN_KINASE_ST"/>
    <property type="match status" value="1"/>
</dbReference>
<dbReference type="OMA" id="PIACHKR"/>
<dbReference type="InterPro" id="IPR000719">
    <property type="entry name" value="Prot_kinase_dom"/>
</dbReference>
<dbReference type="GO" id="GO:0007165">
    <property type="term" value="P:signal transduction"/>
    <property type="evidence" value="ECO:0000318"/>
    <property type="project" value="GO_Central"/>
</dbReference>
<dbReference type="InterPro" id="IPR008271">
    <property type="entry name" value="Ser/Thr_kinase_AS"/>
</dbReference>
<dbReference type="FunFam" id="1.10.510.10:FF:001409">
    <property type="entry name" value="CK1 family protein kinase"/>
    <property type="match status" value="1"/>
</dbReference>
<dbReference type="KEGG" id="tva:4757869"/>
<dbReference type="PROSITE" id="PS50011">
    <property type="entry name" value="PROTEIN_KINASE_DOM"/>
    <property type="match status" value="1"/>
</dbReference>
<dbReference type="STRING" id="5722.A2F4X8"/>
<dbReference type="GO" id="GO:0004674">
    <property type="term" value="F:protein serine/threonine kinase activity"/>
    <property type="evidence" value="ECO:0000318"/>
    <property type="project" value="GO_Central"/>
</dbReference>
<gene>
    <name evidence="3" type="ORF">TVAG_345910</name>
</gene>
<dbReference type="EC" id="2.7.11.1" evidence="1"/>
<dbReference type="eggNOG" id="KOG1164">
    <property type="taxonomic scope" value="Eukaryota"/>
</dbReference>
<reference evidence="3" key="2">
    <citation type="journal article" date="2007" name="Science">
        <title>Draft genome sequence of the sexually transmitted pathogen Trichomonas vaginalis.</title>
        <authorList>
            <person name="Carlton J.M."/>
            <person name="Hirt R.P."/>
            <person name="Silva J.C."/>
            <person name="Delcher A.L."/>
            <person name="Schatz M."/>
            <person name="Zhao Q."/>
            <person name="Wortman J.R."/>
            <person name="Bidwell S.L."/>
            <person name="Alsmark U.C.M."/>
            <person name="Besteiro S."/>
            <person name="Sicheritz-Ponten T."/>
            <person name="Noel C.J."/>
            <person name="Dacks J.B."/>
            <person name="Foster P.G."/>
            <person name="Simillion C."/>
            <person name="Van de Peer Y."/>
            <person name="Miranda-Saavedra D."/>
            <person name="Barton G.J."/>
            <person name="Westrop G.D."/>
            <person name="Mueller S."/>
            <person name="Dessi D."/>
            <person name="Fiori P.L."/>
            <person name="Ren Q."/>
            <person name="Paulsen I."/>
            <person name="Zhang H."/>
            <person name="Bastida-Corcuera F.D."/>
            <person name="Simoes-Barbosa A."/>
            <person name="Brown M.T."/>
            <person name="Hayes R.D."/>
            <person name="Mukherjee M."/>
            <person name="Okumura C.Y."/>
            <person name="Schneider R."/>
            <person name="Smith A.J."/>
            <person name="Vanacova S."/>
            <person name="Villalvazo M."/>
            <person name="Haas B.J."/>
            <person name="Pertea M."/>
            <person name="Feldblyum T.V."/>
            <person name="Utterback T.R."/>
            <person name="Shu C.L."/>
            <person name="Osoegawa K."/>
            <person name="de Jong P.J."/>
            <person name="Hrdy I."/>
            <person name="Horvathova L."/>
            <person name="Zubacova Z."/>
            <person name="Dolezal P."/>
            <person name="Malik S.B."/>
            <person name="Logsdon J.M. Jr."/>
            <person name="Henze K."/>
            <person name="Gupta A."/>
            <person name="Wang C.C."/>
            <person name="Dunne R.L."/>
            <person name="Upcroft J.A."/>
            <person name="Upcroft P."/>
            <person name="White O."/>
            <person name="Salzberg S.L."/>
            <person name="Tang P."/>
            <person name="Chiu C.-H."/>
            <person name="Lee Y.-S."/>
            <person name="Embley T.M."/>
            <person name="Coombs G.H."/>
            <person name="Mottram J.C."/>
            <person name="Tachezy J."/>
            <person name="Fraser-Liggett C.M."/>
            <person name="Johnson P.J."/>
        </authorList>
    </citation>
    <scope>NUCLEOTIDE SEQUENCE [LARGE SCALE GENOMIC DNA]</scope>
    <source>
        <strain evidence="3">G3</strain>
    </source>
</reference>
<feature type="domain" description="Protein kinase" evidence="2">
    <location>
        <begin position="10"/>
        <end position="275"/>
    </location>
</feature>
<dbReference type="GO" id="GO:0005737">
    <property type="term" value="C:cytoplasm"/>
    <property type="evidence" value="ECO:0000318"/>
    <property type="project" value="GO_Central"/>
</dbReference>
<dbReference type="InterPro" id="IPR050235">
    <property type="entry name" value="CK1_Ser-Thr_kinase"/>
</dbReference>
<reference evidence="3" key="1">
    <citation type="submission" date="2006-10" db="EMBL/GenBank/DDBJ databases">
        <authorList>
            <person name="Amadeo P."/>
            <person name="Zhao Q."/>
            <person name="Wortman J."/>
            <person name="Fraser-Liggett C."/>
            <person name="Carlton J."/>
        </authorList>
    </citation>
    <scope>NUCLEOTIDE SEQUENCE</scope>
    <source>
        <strain evidence="3">G3</strain>
    </source>
</reference>
<dbReference type="GO" id="GO:0005634">
    <property type="term" value="C:nucleus"/>
    <property type="evidence" value="ECO:0000318"/>
    <property type="project" value="GO_Central"/>
</dbReference>
<dbReference type="EMBL" id="DS113616">
    <property type="protein sequence ID" value="EAY00043.1"/>
    <property type="molecule type" value="Genomic_DNA"/>
</dbReference>
<keyword evidence="4" id="KW-1185">Reference proteome</keyword>
<dbReference type="SMART" id="SM00220">
    <property type="entry name" value="S_TKc"/>
    <property type="match status" value="1"/>
</dbReference>
<evidence type="ECO:0000313" key="3">
    <source>
        <dbReference type="EMBL" id="EAY00043.1"/>
    </source>
</evidence>
<dbReference type="VEuPathDB" id="TrichDB:TVAGG3_1069890"/>
<organism evidence="3 4">
    <name type="scientific">Trichomonas vaginalis (strain ATCC PRA-98 / G3)</name>
    <dbReference type="NCBI Taxonomy" id="412133"/>
    <lineage>
        <taxon>Eukaryota</taxon>
        <taxon>Metamonada</taxon>
        <taxon>Parabasalia</taxon>
        <taxon>Trichomonadida</taxon>
        <taxon>Trichomonadidae</taxon>
        <taxon>Trichomonas</taxon>
    </lineage>
</organism>
<dbReference type="VEuPathDB" id="TrichDB:TVAG_345910"/>
<dbReference type="InterPro" id="IPR011009">
    <property type="entry name" value="Kinase-like_dom_sf"/>
</dbReference>
<accession>A2F4X8</accession>
<dbReference type="PANTHER" id="PTHR11909">
    <property type="entry name" value="CASEIN KINASE-RELATED"/>
    <property type="match status" value="1"/>
</dbReference>
<dbReference type="AlphaFoldDB" id="A2F4X8"/>
<evidence type="ECO:0000313" key="4">
    <source>
        <dbReference type="Proteomes" id="UP000001542"/>
    </source>
</evidence>
<name>A2F4X8_TRIV3</name>